<name>A0A2P2MYJ9_RHIMU</name>
<evidence type="ECO:0000256" key="9">
    <source>
        <dbReference type="ARBA" id="ARBA00022771"/>
    </source>
</evidence>
<dbReference type="EC" id="2.3.2.27" evidence="4"/>
<evidence type="ECO:0000256" key="2">
    <source>
        <dbReference type="ARBA" id="ARBA00004167"/>
    </source>
</evidence>
<accession>A0A2P2MYJ9</accession>
<comment type="subcellular location">
    <subcellularLocation>
        <location evidence="2">Membrane</location>
        <topology evidence="2">Single-pass membrane protein</topology>
    </subcellularLocation>
</comment>
<dbReference type="GO" id="GO:0061630">
    <property type="term" value="F:ubiquitin protein ligase activity"/>
    <property type="evidence" value="ECO:0007669"/>
    <property type="project" value="UniProtKB-EC"/>
</dbReference>
<keyword evidence="10" id="KW-0833">Ubl conjugation pathway</keyword>
<keyword evidence="9" id="KW-0863">Zinc-finger</keyword>
<evidence type="ECO:0000256" key="7">
    <source>
        <dbReference type="ARBA" id="ARBA00022723"/>
    </source>
</evidence>
<evidence type="ECO:0000256" key="10">
    <source>
        <dbReference type="ARBA" id="ARBA00022786"/>
    </source>
</evidence>
<evidence type="ECO:0000256" key="13">
    <source>
        <dbReference type="ARBA" id="ARBA00023136"/>
    </source>
</evidence>
<evidence type="ECO:0000313" key="17">
    <source>
        <dbReference type="EMBL" id="MBX35297.1"/>
    </source>
</evidence>
<comment type="catalytic activity">
    <reaction evidence="1">
        <text>S-ubiquitinyl-[E2 ubiquitin-conjugating enzyme]-L-cysteine + [acceptor protein]-L-lysine = [E2 ubiquitin-conjugating enzyme]-L-cysteine + N(6)-ubiquitinyl-[acceptor protein]-L-lysine.</text>
        <dbReference type="EC" id="2.3.2.27"/>
    </reaction>
</comment>
<protein>
    <recommendedName>
        <fullName evidence="4">RING-type E3 ubiquitin transferase</fullName>
        <ecNumber evidence="4">2.3.2.27</ecNumber>
    </recommendedName>
</protein>
<comment type="similarity">
    <text evidence="14">Belongs to the RING-type zinc finger family. ATL subfamily.</text>
</comment>
<keyword evidence="13 15" id="KW-0472">Membrane</keyword>
<proteinExistence type="inferred from homology"/>
<evidence type="ECO:0000256" key="4">
    <source>
        <dbReference type="ARBA" id="ARBA00012483"/>
    </source>
</evidence>
<dbReference type="PANTHER" id="PTHR46279">
    <property type="entry name" value="RING/U-BOX SUPERFAMILY PROTEIN"/>
    <property type="match status" value="1"/>
</dbReference>
<evidence type="ECO:0000256" key="3">
    <source>
        <dbReference type="ARBA" id="ARBA00004906"/>
    </source>
</evidence>
<feature type="transmembrane region" description="Helical" evidence="15">
    <location>
        <begin position="6"/>
        <end position="23"/>
    </location>
</feature>
<dbReference type="GO" id="GO:0030247">
    <property type="term" value="F:polysaccharide binding"/>
    <property type="evidence" value="ECO:0007669"/>
    <property type="project" value="InterPro"/>
</dbReference>
<keyword evidence="11" id="KW-0862">Zinc</keyword>
<evidence type="ECO:0000256" key="1">
    <source>
        <dbReference type="ARBA" id="ARBA00000900"/>
    </source>
</evidence>
<dbReference type="InterPro" id="IPR025287">
    <property type="entry name" value="WAK_GUB"/>
</dbReference>
<keyword evidence="8" id="KW-0732">Signal</keyword>
<evidence type="ECO:0000256" key="11">
    <source>
        <dbReference type="ARBA" id="ARBA00022833"/>
    </source>
</evidence>
<dbReference type="GO" id="GO:0008270">
    <property type="term" value="F:zinc ion binding"/>
    <property type="evidence" value="ECO:0007669"/>
    <property type="project" value="UniProtKB-KW"/>
</dbReference>
<evidence type="ECO:0000259" key="16">
    <source>
        <dbReference type="Pfam" id="PF13947"/>
    </source>
</evidence>
<comment type="pathway">
    <text evidence="3">Protein modification; protein ubiquitination.</text>
</comment>
<evidence type="ECO:0000256" key="14">
    <source>
        <dbReference type="ARBA" id="ARBA00024209"/>
    </source>
</evidence>
<evidence type="ECO:0000256" key="8">
    <source>
        <dbReference type="ARBA" id="ARBA00022729"/>
    </source>
</evidence>
<dbReference type="InterPro" id="IPR046948">
    <property type="entry name" value="ATL20-22-like"/>
</dbReference>
<evidence type="ECO:0000256" key="15">
    <source>
        <dbReference type="SAM" id="Phobius"/>
    </source>
</evidence>
<keyword evidence="7" id="KW-0479">Metal-binding</keyword>
<keyword evidence="12 15" id="KW-1133">Transmembrane helix</keyword>
<sequence length="278" mass="30641">MNASIFFYVIFFSTIFPISIVASQSNCSRIKCSDASPDIGFPFQVPGQQPQDCGLPGFKLLCKENATKIHFPSYGDLVVKSISYNIRKLDLLDPKNCVHGAFLNLNLSLTPFQYYYVVNNYTYINCSTVLPPSFTEIPCLSGSKHHVYTLESSLAVPVSCGVVKTVAIPFAYSPYIADNSFGLGLTWSLPGCQDCEAKGGLCRFQSKEGTKIECLGIGQHYKGFSTEGLVSGEIYSKLKVLLYFLAVIALAGFKIYQSNELDGVREKEPCLEYQRISG</sequence>
<dbReference type="Pfam" id="PF13947">
    <property type="entry name" value="GUB_WAK_bind"/>
    <property type="match status" value="1"/>
</dbReference>
<evidence type="ECO:0000256" key="12">
    <source>
        <dbReference type="ARBA" id="ARBA00022989"/>
    </source>
</evidence>
<dbReference type="PANTHER" id="PTHR46279:SF12">
    <property type="entry name" value="RING-TYPE E3 UBIQUITIN TRANSFERASE"/>
    <property type="match status" value="1"/>
</dbReference>
<evidence type="ECO:0000256" key="5">
    <source>
        <dbReference type="ARBA" id="ARBA00022679"/>
    </source>
</evidence>
<keyword evidence="5" id="KW-0808">Transferase</keyword>
<reference evidence="17" key="1">
    <citation type="submission" date="2018-02" db="EMBL/GenBank/DDBJ databases">
        <title>Rhizophora mucronata_Transcriptome.</title>
        <authorList>
            <person name="Meera S.P."/>
            <person name="Sreeshan A."/>
            <person name="Augustine A."/>
        </authorList>
    </citation>
    <scope>NUCLEOTIDE SEQUENCE</scope>
    <source>
        <tissue evidence="17">Leaf</tissue>
    </source>
</reference>
<keyword evidence="6 15" id="KW-0812">Transmembrane</keyword>
<dbReference type="GO" id="GO:0016020">
    <property type="term" value="C:membrane"/>
    <property type="evidence" value="ECO:0007669"/>
    <property type="project" value="UniProtKB-SubCell"/>
</dbReference>
<organism evidence="17">
    <name type="scientific">Rhizophora mucronata</name>
    <name type="common">Asiatic mangrove</name>
    <dbReference type="NCBI Taxonomy" id="61149"/>
    <lineage>
        <taxon>Eukaryota</taxon>
        <taxon>Viridiplantae</taxon>
        <taxon>Streptophyta</taxon>
        <taxon>Embryophyta</taxon>
        <taxon>Tracheophyta</taxon>
        <taxon>Spermatophyta</taxon>
        <taxon>Magnoliopsida</taxon>
        <taxon>eudicotyledons</taxon>
        <taxon>Gunneridae</taxon>
        <taxon>Pentapetalae</taxon>
        <taxon>rosids</taxon>
        <taxon>fabids</taxon>
        <taxon>Malpighiales</taxon>
        <taxon>Rhizophoraceae</taxon>
        <taxon>Rhizophora</taxon>
    </lineage>
</organism>
<dbReference type="EMBL" id="GGEC01054813">
    <property type="protein sequence ID" value="MBX35297.1"/>
    <property type="molecule type" value="Transcribed_RNA"/>
</dbReference>
<evidence type="ECO:0000256" key="6">
    <source>
        <dbReference type="ARBA" id="ARBA00022692"/>
    </source>
</evidence>
<dbReference type="AlphaFoldDB" id="A0A2P2MYJ9"/>
<feature type="domain" description="Wall-associated receptor kinase galacturonan-binding" evidence="16">
    <location>
        <begin position="27"/>
        <end position="90"/>
    </location>
</feature>